<accession>A0A0N0MD79</accession>
<evidence type="ECO:0000313" key="2">
    <source>
        <dbReference type="Proteomes" id="UP000037822"/>
    </source>
</evidence>
<keyword evidence="2" id="KW-1185">Reference proteome</keyword>
<dbReference type="EMBL" id="LGSZ01000007">
    <property type="protein sequence ID" value="KPH83132.1"/>
    <property type="molecule type" value="Genomic_DNA"/>
</dbReference>
<comment type="caution">
    <text evidence="1">The sequence shown here is derived from an EMBL/GenBank/DDBJ whole genome shotgun (WGS) entry which is preliminary data.</text>
</comment>
<reference evidence="1 2" key="1">
    <citation type="submission" date="2015-07" db="EMBL/GenBank/DDBJ databases">
        <title>Whole genome sequencing of Bosea vaviloviae isolated from cave pool.</title>
        <authorList>
            <person name="Tan N.E.H."/>
            <person name="Lee Y.P."/>
            <person name="Gan H.M."/>
            <person name="Barton H."/>
            <person name="Savka M.A."/>
        </authorList>
    </citation>
    <scope>NUCLEOTIDE SEQUENCE [LARGE SCALE GENOMIC DNA]</scope>
    <source>
        <strain evidence="1 2">SD260</strain>
    </source>
</reference>
<evidence type="ECO:0000313" key="1">
    <source>
        <dbReference type="EMBL" id="KPH83132.1"/>
    </source>
</evidence>
<name>A0A0N0MD79_9HYPH</name>
<sequence>MKYVEVVHQGNTFIECEISRSLVIELIDPLQDLLPVLAAMRGELHDPRALVTIANHASNELISLQALEHAIEILTSDNQIVAQITQWDSRSKFFLR</sequence>
<protein>
    <submittedName>
        <fullName evidence="1">Uncharacterized protein</fullName>
    </submittedName>
</protein>
<organism evidence="1 2">
    <name type="scientific">Bosea vaviloviae</name>
    <dbReference type="NCBI Taxonomy" id="1526658"/>
    <lineage>
        <taxon>Bacteria</taxon>
        <taxon>Pseudomonadati</taxon>
        <taxon>Pseudomonadota</taxon>
        <taxon>Alphaproteobacteria</taxon>
        <taxon>Hyphomicrobiales</taxon>
        <taxon>Boseaceae</taxon>
        <taxon>Bosea</taxon>
    </lineage>
</organism>
<dbReference type="Proteomes" id="UP000037822">
    <property type="component" value="Unassembled WGS sequence"/>
</dbReference>
<dbReference type="AlphaFoldDB" id="A0A0N0MD79"/>
<proteinExistence type="predicted"/>
<gene>
    <name evidence="1" type="ORF">AE618_00245</name>
</gene>